<dbReference type="Gene3D" id="1.10.150.60">
    <property type="entry name" value="ARID DNA-binding domain"/>
    <property type="match status" value="1"/>
</dbReference>
<feature type="domain" description="ARID" evidence="3">
    <location>
        <begin position="52"/>
        <end position="145"/>
    </location>
</feature>
<dbReference type="PANTHER" id="PTHR46410:SF1">
    <property type="entry name" value="AT-RICH INTERACTIVE DOMAIN-CONTAINING PROTEIN 1"/>
    <property type="match status" value="1"/>
</dbReference>
<dbReference type="InterPro" id="IPR036431">
    <property type="entry name" value="ARID_dom_sf"/>
</dbReference>
<dbReference type="OrthoDB" id="1938591at2759"/>
<proteinExistence type="predicted"/>
<dbReference type="InterPro" id="IPR001005">
    <property type="entry name" value="SANT/Myb"/>
</dbReference>
<dbReference type="InParanoid" id="F6I672"/>
<evidence type="ECO:0000256" key="1">
    <source>
        <dbReference type="ARBA" id="ARBA00023242"/>
    </source>
</evidence>
<dbReference type="HOGENOM" id="CLU_032356_2_0_1"/>
<keyword evidence="5" id="KW-1185">Reference proteome</keyword>
<gene>
    <name evidence="4" type="ordered locus">VIT_15s0046g01790</name>
</gene>
<sequence length="635" mass="72098">MCTRPRWLIGWSMIADGSALDCVKILKPQENGLWFVLEPGSKGIVVGGGGISELRCSFDQFLGPFLKQIRGHNSYRPLPPMLGNGQCVDLFKLFLLVKEKGGYRTVSENVLWNLVAEESGLDSGVGSALKLVYIKYLDLLDRWLDRIFKDKKSHGSLSVCGDTSGRLLMELETEFKGFLPEILDQKMKDEEYPHFDLAKSESSFSGVENLYCNDEVKSDVKVESEGGVKCVDDNDEVKSSVKLELDLNRKCVDDDEDVMILDLNEVNEEVFTRKRKREYMLGMLNWVTTIAKNPCDPSIGKLPERSKWKLTGPGELWKQVLLVREALFLQRDVDLSAEQSIWQKKQKMHPSMYEDHAGSERLRYSQRLLSGKRSRSRACSESSSSATQSDLDKSPSPCMEDHHDKQLLGICDPSIGHSVAGLCGDSHVRKRPVGPAFQATIPEWTGVVSEIDSKWLGTRVWPLDKIEHKFLIERDPIGKGRQDSCGCQFPGSIACVQFHVAEKRIRIKLELGSAFQHWQFDKMGEVVGLSWSEEEKKRFKEIVRLNPPSMGVRFWDEIFKSFSTKSREDLVSYYFNVFLLQRRADQNRLTPNNIDSDDDESEFGPLSNGFGHEAINLPSSILYAQNNPHMNFRDC</sequence>
<dbReference type="SUPFAM" id="SSF46774">
    <property type="entry name" value="ARID-like"/>
    <property type="match status" value="1"/>
</dbReference>
<name>F6I672_VITVI</name>
<evidence type="ECO:0000313" key="4">
    <source>
        <dbReference type="EMBL" id="CCB62468.1"/>
    </source>
</evidence>
<dbReference type="GO" id="GO:0003677">
    <property type="term" value="F:DNA binding"/>
    <property type="evidence" value="ECO:0007669"/>
    <property type="project" value="InterPro"/>
</dbReference>
<evidence type="ECO:0000259" key="3">
    <source>
        <dbReference type="PROSITE" id="PS51011"/>
    </source>
</evidence>
<dbReference type="PANTHER" id="PTHR46410">
    <property type="entry name" value="AT-RICH INTERACTIVE DOMAIN-CONTAINING PROTEIN 2"/>
    <property type="match status" value="1"/>
</dbReference>
<dbReference type="Proteomes" id="UP000009183">
    <property type="component" value="Chromosome 15"/>
</dbReference>
<dbReference type="SMART" id="SM00501">
    <property type="entry name" value="BRIGHT"/>
    <property type="match status" value="1"/>
</dbReference>
<dbReference type="CDD" id="cd00167">
    <property type="entry name" value="SANT"/>
    <property type="match status" value="1"/>
</dbReference>
<evidence type="ECO:0000313" key="5">
    <source>
        <dbReference type="Proteomes" id="UP000009183"/>
    </source>
</evidence>
<dbReference type="AlphaFoldDB" id="F6I672"/>
<dbReference type="InterPro" id="IPR001606">
    <property type="entry name" value="ARID_dom"/>
</dbReference>
<dbReference type="CDD" id="cd16100">
    <property type="entry name" value="ARID"/>
    <property type="match status" value="1"/>
</dbReference>
<dbReference type="EMBL" id="FN596755">
    <property type="protein sequence ID" value="CCB62468.1"/>
    <property type="molecule type" value="Genomic_DNA"/>
</dbReference>
<dbReference type="PaxDb" id="29760-VIT_15s0046g01790.t01"/>
<feature type="region of interest" description="Disordered" evidence="2">
    <location>
        <begin position="373"/>
        <end position="400"/>
    </location>
</feature>
<dbReference type="InterPro" id="IPR000949">
    <property type="entry name" value="ELM2_dom"/>
</dbReference>
<protein>
    <recommendedName>
        <fullName evidence="3">ARID domain-containing protein</fullName>
    </recommendedName>
</protein>
<dbReference type="eggNOG" id="ENOG502QVAG">
    <property type="taxonomic scope" value="Eukaryota"/>
</dbReference>
<dbReference type="Pfam" id="PF01388">
    <property type="entry name" value="ARID"/>
    <property type="match status" value="1"/>
</dbReference>
<dbReference type="PROSITE" id="PS51011">
    <property type="entry name" value="ARID"/>
    <property type="match status" value="1"/>
</dbReference>
<keyword evidence="1" id="KW-0539">Nucleus</keyword>
<accession>F6I672</accession>
<evidence type="ECO:0000256" key="2">
    <source>
        <dbReference type="SAM" id="MobiDB-lite"/>
    </source>
</evidence>
<dbReference type="ExpressionAtlas" id="F6I672">
    <property type="expression patterns" value="baseline and differential"/>
</dbReference>
<organism evidence="4 5">
    <name type="scientific">Vitis vinifera</name>
    <name type="common">Grape</name>
    <dbReference type="NCBI Taxonomy" id="29760"/>
    <lineage>
        <taxon>Eukaryota</taxon>
        <taxon>Viridiplantae</taxon>
        <taxon>Streptophyta</taxon>
        <taxon>Embryophyta</taxon>
        <taxon>Tracheophyta</taxon>
        <taxon>Spermatophyta</taxon>
        <taxon>Magnoliopsida</taxon>
        <taxon>eudicotyledons</taxon>
        <taxon>Gunneridae</taxon>
        <taxon>Pentapetalae</taxon>
        <taxon>rosids</taxon>
        <taxon>Vitales</taxon>
        <taxon>Vitaceae</taxon>
        <taxon>Viteae</taxon>
        <taxon>Vitis</taxon>
    </lineage>
</organism>
<dbReference type="SMART" id="SM01014">
    <property type="entry name" value="ARID"/>
    <property type="match status" value="1"/>
</dbReference>
<dbReference type="SMR" id="F6I672"/>
<dbReference type="SMART" id="SM01189">
    <property type="entry name" value="ELM2"/>
    <property type="match status" value="1"/>
</dbReference>
<reference evidence="5" key="1">
    <citation type="journal article" date="2007" name="Nature">
        <title>The grapevine genome sequence suggests ancestral hexaploidization in major angiosperm phyla.</title>
        <authorList>
            <consortium name="The French-Italian Public Consortium for Grapevine Genome Characterization."/>
            <person name="Jaillon O."/>
            <person name="Aury J.-M."/>
            <person name="Noel B."/>
            <person name="Policriti A."/>
            <person name="Clepet C."/>
            <person name="Casagrande A."/>
            <person name="Choisne N."/>
            <person name="Aubourg S."/>
            <person name="Vitulo N."/>
            <person name="Jubin C."/>
            <person name="Vezzi A."/>
            <person name="Legeai F."/>
            <person name="Hugueney P."/>
            <person name="Dasilva C."/>
            <person name="Horner D."/>
            <person name="Mica E."/>
            <person name="Jublot D."/>
            <person name="Poulain J."/>
            <person name="Bruyere C."/>
            <person name="Billault A."/>
            <person name="Segurens B."/>
            <person name="Gouyvenoux M."/>
            <person name="Ugarte E."/>
            <person name="Cattonaro F."/>
            <person name="Anthouard V."/>
            <person name="Vico V."/>
            <person name="Del Fabbro C."/>
            <person name="Alaux M."/>
            <person name="Di Gaspero G."/>
            <person name="Dumas V."/>
            <person name="Felice N."/>
            <person name="Paillard S."/>
            <person name="Juman I."/>
            <person name="Moroldo M."/>
            <person name="Scalabrin S."/>
            <person name="Canaguier A."/>
            <person name="Le Clainche I."/>
            <person name="Malacrida G."/>
            <person name="Durand E."/>
            <person name="Pesole G."/>
            <person name="Laucou V."/>
            <person name="Chatelet P."/>
            <person name="Merdinoglu D."/>
            <person name="Delledonne M."/>
            <person name="Pezzotti M."/>
            <person name="Lecharny A."/>
            <person name="Scarpelli C."/>
            <person name="Artiguenave F."/>
            <person name="Pe M.E."/>
            <person name="Valle G."/>
            <person name="Morgante M."/>
            <person name="Caboche M."/>
            <person name="Adam-Blondon A.-F."/>
            <person name="Weissenbach J."/>
            <person name="Quetier F."/>
            <person name="Wincker P."/>
        </authorList>
    </citation>
    <scope>NUCLEOTIDE SEQUENCE [LARGE SCALE GENOMIC DNA]</scope>
    <source>
        <strain evidence="5">cv. Pinot noir / PN40024</strain>
    </source>
</reference>
<dbReference type="FunCoup" id="F6I672">
    <property type="interactions" value="95"/>
</dbReference>